<organism evidence="1 2">
    <name type="scientific">Vibrio anguillarum</name>
    <name type="common">Listonella anguillarum</name>
    <dbReference type="NCBI Taxonomy" id="55601"/>
    <lineage>
        <taxon>Bacteria</taxon>
        <taxon>Pseudomonadati</taxon>
        <taxon>Pseudomonadota</taxon>
        <taxon>Gammaproteobacteria</taxon>
        <taxon>Vibrionales</taxon>
        <taxon>Vibrionaceae</taxon>
        <taxon>Vibrio</taxon>
    </lineage>
</organism>
<comment type="caution">
    <text evidence="1">The sequence shown here is derived from an EMBL/GenBank/DDBJ whole genome shotgun (WGS) entry which is preliminary data.</text>
</comment>
<dbReference type="EMBL" id="SCLC01002055">
    <property type="protein sequence ID" value="MBF4438415.1"/>
    <property type="molecule type" value="Genomic_DNA"/>
</dbReference>
<gene>
    <name evidence="1" type="ORF">ERJ77_28785</name>
</gene>
<feature type="non-terminal residue" evidence="1">
    <location>
        <position position="1"/>
    </location>
</feature>
<reference evidence="1" key="1">
    <citation type="journal article" date="2021" name="PeerJ">
        <title>Analysis of 44 Vibrio anguillarum genomes reveals high genetic diversity.</title>
        <authorList>
            <person name="Hansen M.J."/>
            <person name="Dalsgaard I."/>
        </authorList>
    </citation>
    <scope>NUCLEOTIDE SEQUENCE</scope>
    <source>
        <strain evidence="1">850617-1/1</strain>
    </source>
</reference>
<dbReference type="AlphaFoldDB" id="A0AAW4BKB8"/>
<evidence type="ECO:0000313" key="2">
    <source>
        <dbReference type="Proteomes" id="UP000786185"/>
    </source>
</evidence>
<feature type="non-terminal residue" evidence="1">
    <location>
        <position position="94"/>
    </location>
</feature>
<sequence length="94" mass="10707">NDDDNYLHHGHLSQLLTYHDSDQILLTPRQTQITMLDLAKLASNDSVTLVNSLSDASIAEHGMEYYIPNLWQQMYSLSNESLMVHYQQAISALD</sequence>
<proteinExistence type="predicted"/>
<dbReference type="Proteomes" id="UP000786185">
    <property type="component" value="Unassembled WGS sequence"/>
</dbReference>
<name>A0AAW4BKB8_VIBAN</name>
<protein>
    <submittedName>
        <fullName evidence="1">Lipase</fullName>
    </submittedName>
</protein>
<evidence type="ECO:0000313" key="1">
    <source>
        <dbReference type="EMBL" id="MBF4438415.1"/>
    </source>
</evidence>
<accession>A0AAW4BKB8</accession>